<keyword evidence="5" id="KW-0460">Magnesium</keyword>
<evidence type="ECO:0000256" key="3">
    <source>
        <dbReference type="ARBA" id="ARBA00022737"/>
    </source>
</evidence>
<dbReference type="RefSeq" id="WP_226995993.1">
    <property type="nucleotide sequence ID" value="NZ_CP017258.1"/>
</dbReference>
<dbReference type="SUPFAM" id="SSF55021">
    <property type="entry name" value="ACT-like"/>
    <property type="match status" value="1"/>
</dbReference>
<dbReference type="Proteomes" id="UP000190868">
    <property type="component" value="Chromosome"/>
</dbReference>
<dbReference type="Pfam" id="PF01966">
    <property type="entry name" value="HD"/>
    <property type="match status" value="1"/>
</dbReference>
<dbReference type="GO" id="GO:0008773">
    <property type="term" value="F:[protein-PII] uridylyltransferase activity"/>
    <property type="evidence" value="ECO:0007669"/>
    <property type="project" value="UniProtKB-EC"/>
</dbReference>
<feature type="domain" description="ACT" evidence="7">
    <location>
        <begin position="743"/>
        <end position="807"/>
    </location>
</feature>
<evidence type="ECO:0000259" key="8">
    <source>
        <dbReference type="PROSITE" id="PS51831"/>
    </source>
</evidence>
<dbReference type="SUPFAM" id="SSF109604">
    <property type="entry name" value="HD-domain/PDEase-like"/>
    <property type="match status" value="1"/>
</dbReference>
<dbReference type="PROSITE" id="PS51671">
    <property type="entry name" value="ACT"/>
    <property type="match status" value="1"/>
</dbReference>
<feature type="domain" description="HD" evidence="8">
    <location>
        <begin position="422"/>
        <end position="545"/>
    </location>
</feature>
<dbReference type="EC" id="2.7.7.59" evidence="9"/>
<dbReference type="InterPro" id="IPR010043">
    <property type="entry name" value="UTase/UR"/>
</dbReference>
<keyword evidence="1 9" id="KW-0808">Transferase</keyword>
<keyword evidence="6" id="KW-0511">Multifunctional enzyme</keyword>
<dbReference type="InterPro" id="IPR006674">
    <property type="entry name" value="HD_domain"/>
</dbReference>
<keyword evidence="10" id="KW-1185">Reference proteome</keyword>
<dbReference type="PANTHER" id="PTHR47320">
    <property type="entry name" value="BIFUNCTIONAL URIDYLYLTRANSFERASE/URIDYLYL-REMOVING ENZYME"/>
    <property type="match status" value="1"/>
</dbReference>
<evidence type="ECO:0000256" key="4">
    <source>
        <dbReference type="ARBA" id="ARBA00022801"/>
    </source>
</evidence>
<dbReference type="AlphaFoldDB" id="A0A1S6U6E7"/>
<dbReference type="PROSITE" id="PS51831">
    <property type="entry name" value="HD"/>
    <property type="match status" value="1"/>
</dbReference>
<evidence type="ECO:0000313" key="10">
    <source>
        <dbReference type="Proteomes" id="UP000190868"/>
    </source>
</evidence>
<dbReference type="EMBL" id="CP017258">
    <property type="protein sequence ID" value="AQW87326.1"/>
    <property type="molecule type" value="Genomic_DNA"/>
</dbReference>
<evidence type="ECO:0000256" key="2">
    <source>
        <dbReference type="ARBA" id="ARBA00022695"/>
    </source>
</evidence>
<organism evidence="9 10">
    <name type="scientific">Campylobacter pinnipediorum subsp. caledonicus</name>
    <dbReference type="NCBI Taxonomy" id="1874362"/>
    <lineage>
        <taxon>Bacteria</taxon>
        <taxon>Pseudomonadati</taxon>
        <taxon>Campylobacterota</taxon>
        <taxon>Epsilonproteobacteria</taxon>
        <taxon>Campylobacterales</taxon>
        <taxon>Campylobacteraceae</taxon>
        <taxon>Campylobacter</taxon>
    </lineage>
</organism>
<evidence type="ECO:0000259" key="7">
    <source>
        <dbReference type="PROSITE" id="PS51671"/>
    </source>
</evidence>
<dbReference type="InterPro" id="IPR002912">
    <property type="entry name" value="ACT_dom"/>
</dbReference>
<evidence type="ECO:0000256" key="6">
    <source>
        <dbReference type="ARBA" id="ARBA00023268"/>
    </source>
</evidence>
<evidence type="ECO:0000256" key="1">
    <source>
        <dbReference type="ARBA" id="ARBA00022679"/>
    </source>
</evidence>
<dbReference type="CDD" id="cd00077">
    <property type="entry name" value="HDc"/>
    <property type="match status" value="1"/>
</dbReference>
<keyword evidence="2 9" id="KW-0548">Nucleotidyltransferase</keyword>
<sequence length="807" mass="93379">MKDVNKFYKFFSKNSRNFINFLIKERDDTFKNIFSETLAQFFGDFCPDIDKLPISIIATNKYAQNLISVNSKLDIMIVYKDIQGYNTKHLLRSLDERFQEFDINIKIVELLSLYDKFKDDIKSKSKLCLIRYICGSKTLYKSARDEITRLKEYNKDAFLSYHIKKLLPFDSVPFLEQEPNLKTSFGGVDDIYSLNCILSTISGENSARVPSMLLLDEKQTSQFNICVDFLLSLKSTLNLVNNEDIFSEKNIDEITTLMQTKSKKSQDTNIRISQKILSCMKNIGLFTRFVASSITNYNFSNFSFLQKKLSKTKGGFYNLNSTLFVHRHKKIVSLKDLLNNFILVDDVCYKIDMSVIFYIKKVVSADDGMQNINTQIKKLLSKNNSHCILKAFLDAGVLNVLIKPMENIALLPKYDGYHKFSVDEHSMFTLYFLENIKDKFIKSLYDDVCLQGKIMLKIVALMHDVGKGSEGEHEIVGANIFRAYANKLELSPEAVNMGVLLIKYHTLMNVVANTEDIYSQRVVFSFISKLSDKKSLKLLYVLTYCVVNATDDSLYTPYLSKLLRKLYDLSFESFDDENLLDEATRRVKKEHRIKRHDEFAVLDENIQNKIFEIYSNLLFAKHSVLDIINITKKAFLCDGIEFDLQNTQGLRIKIISNRFLNLSALLAVFADFDLAYMEIFELFDEKFFIRLEFNKNIKNSDLLNFKAKALKALNSNEKLVLTTPIIYKDEISFDLNHSDEYAKLNINAKDQIGLMAYVMSVFYDMNFKITSAKVQTIKNKTRNLFLISKNNGLHLNYEKILNLLISE</sequence>
<dbReference type="PANTHER" id="PTHR47320:SF1">
    <property type="entry name" value="BIFUNCTIONAL URIDYLYLTRANSFERASE_URIDYLYL-REMOVING ENZYME"/>
    <property type="match status" value="1"/>
</dbReference>
<gene>
    <name evidence="9" type="primary">glnD</name>
    <name evidence="9" type="ORF">CPIN18021_0487</name>
</gene>
<keyword evidence="4" id="KW-0378">Hydrolase</keyword>
<dbReference type="GO" id="GO:0016787">
    <property type="term" value="F:hydrolase activity"/>
    <property type="evidence" value="ECO:0007669"/>
    <property type="project" value="UniProtKB-KW"/>
</dbReference>
<dbReference type="InterPro" id="IPR003607">
    <property type="entry name" value="HD/PDEase_dom"/>
</dbReference>
<reference evidence="10" key="1">
    <citation type="submission" date="2016-09" db="EMBL/GenBank/DDBJ databases">
        <title>Comparative genomics of the Campylobacter concisus group.</title>
        <authorList>
            <person name="Miller W.G."/>
            <person name="Yee E."/>
            <person name="Chapman M.H."/>
            <person name="Huynh S."/>
            <person name="Bono J.L."/>
            <person name="On S.L.W."/>
            <person name="StLeger J."/>
            <person name="Foster G."/>
            <person name="Parker C.T."/>
        </authorList>
    </citation>
    <scope>NUCLEOTIDE SEQUENCE [LARGE SCALE GENOMIC DNA]</scope>
    <source>
        <strain evidence="10">RM18021</strain>
    </source>
</reference>
<accession>A0A1S6U6E7</accession>
<protein>
    <submittedName>
        <fullName evidence="9">[protein-PII] uridylyltransferase</fullName>
        <ecNumber evidence="9">2.7.7.59</ecNumber>
    </submittedName>
</protein>
<proteinExistence type="predicted"/>
<name>A0A1S6U6E7_9BACT</name>
<evidence type="ECO:0000256" key="5">
    <source>
        <dbReference type="ARBA" id="ARBA00022842"/>
    </source>
</evidence>
<keyword evidence="3" id="KW-0677">Repeat</keyword>
<dbReference type="InterPro" id="IPR045865">
    <property type="entry name" value="ACT-like_dom_sf"/>
</dbReference>
<evidence type="ECO:0000313" key="9">
    <source>
        <dbReference type="EMBL" id="AQW87326.1"/>
    </source>
</evidence>